<gene>
    <name evidence="2" type="ORF">EYB53_023210</name>
</gene>
<feature type="signal peptide" evidence="1">
    <location>
        <begin position="1"/>
        <end position="24"/>
    </location>
</feature>
<feature type="chain" id="PRO_5046464506" evidence="1">
    <location>
        <begin position="25"/>
        <end position="206"/>
    </location>
</feature>
<evidence type="ECO:0000313" key="2">
    <source>
        <dbReference type="EMBL" id="MBP1468642.1"/>
    </source>
</evidence>
<sequence length="206" mass="21458">MRPCIWFSLILLTWILLPPLTVQAETCRWSTGTSGNWSDPSKWSCERVPTDQDAVEIAGATVTLDQAAHVASLLLTSSSSLSGPFPLTVAGQVQMTTDGLITVSTQGSAWGALNVSLGNGATAHLIDPQFVAGSLAALSLDQPAASSGSLRLQIGPQTVGTLTLNGNLSLMSDLTVTQSLQWTSGNLLSLNALFQPDPTATLTTPP</sequence>
<proteinExistence type="predicted"/>
<accession>A0ABS4DGS7</accession>
<keyword evidence="1" id="KW-0732">Signal</keyword>
<comment type="caution">
    <text evidence="2">The sequence shown here is derived from an EMBL/GenBank/DDBJ whole genome shotgun (WGS) entry which is preliminary data.</text>
</comment>
<dbReference type="RefSeq" id="WP_135481593.1">
    <property type="nucleotide sequence ID" value="NZ_SIJK02000082.1"/>
</dbReference>
<evidence type="ECO:0000313" key="3">
    <source>
        <dbReference type="Proteomes" id="UP001193081"/>
    </source>
</evidence>
<organism evidence="2 3">
    <name type="scientific">Candidatus Chloroploca mongolica</name>
    <dbReference type="NCBI Taxonomy" id="2528176"/>
    <lineage>
        <taxon>Bacteria</taxon>
        <taxon>Bacillati</taxon>
        <taxon>Chloroflexota</taxon>
        <taxon>Chloroflexia</taxon>
        <taxon>Chloroflexales</taxon>
        <taxon>Chloroflexineae</taxon>
        <taxon>Oscillochloridaceae</taxon>
        <taxon>Candidatus Chloroploca</taxon>
    </lineage>
</organism>
<evidence type="ECO:0000256" key="1">
    <source>
        <dbReference type="SAM" id="SignalP"/>
    </source>
</evidence>
<keyword evidence="3" id="KW-1185">Reference proteome</keyword>
<dbReference type="EMBL" id="SIJK02000082">
    <property type="protein sequence ID" value="MBP1468642.1"/>
    <property type="molecule type" value="Genomic_DNA"/>
</dbReference>
<name>A0ABS4DGS7_9CHLR</name>
<reference evidence="2 3" key="1">
    <citation type="submission" date="2021-03" db="EMBL/GenBank/DDBJ databases">
        <authorList>
            <person name="Grouzdev D.S."/>
        </authorList>
    </citation>
    <scope>NUCLEOTIDE SEQUENCE [LARGE SCALE GENOMIC DNA]</scope>
    <source>
        <strain evidence="2 3">M50-1</strain>
    </source>
</reference>
<protein>
    <submittedName>
        <fullName evidence="2">Uncharacterized protein</fullName>
    </submittedName>
</protein>
<dbReference type="Proteomes" id="UP001193081">
    <property type="component" value="Unassembled WGS sequence"/>
</dbReference>